<dbReference type="AlphaFoldDB" id="A0A8S9Q905"/>
<sequence length="81" mass="8743">MGNRSIKTTAIQDVWLILVKLPLGLLLPVVSGRSPNLGSMLSGIQSAVGENEVDGSCYFSYSLGVLETRLRVMMEEDGCLI</sequence>
<dbReference type="Proteomes" id="UP000712600">
    <property type="component" value="Unassembled WGS sequence"/>
</dbReference>
<organism evidence="1 2">
    <name type="scientific">Brassica cretica</name>
    <name type="common">Mustard</name>
    <dbReference type="NCBI Taxonomy" id="69181"/>
    <lineage>
        <taxon>Eukaryota</taxon>
        <taxon>Viridiplantae</taxon>
        <taxon>Streptophyta</taxon>
        <taxon>Embryophyta</taxon>
        <taxon>Tracheophyta</taxon>
        <taxon>Spermatophyta</taxon>
        <taxon>Magnoliopsida</taxon>
        <taxon>eudicotyledons</taxon>
        <taxon>Gunneridae</taxon>
        <taxon>Pentapetalae</taxon>
        <taxon>rosids</taxon>
        <taxon>malvids</taxon>
        <taxon>Brassicales</taxon>
        <taxon>Brassicaceae</taxon>
        <taxon>Brassiceae</taxon>
        <taxon>Brassica</taxon>
    </lineage>
</organism>
<comment type="caution">
    <text evidence="1">The sequence shown here is derived from an EMBL/GenBank/DDBJ whole genome shotgun (WGS) entry which is preliminary data.</text>
</comment>
<name>A0A8S9Q905_BRACR</name>
<proteinExistence type="predicted"/>
<dbReference type="EMBL" id="QGKX02001290">
    <property type="protein sequence ID" value="KAF3538577.1"/>
    <property type="molecule type" value="Genomic_DNA"/>
</dbReference>
<accession>A0A8S9Q905</accession>
<gene>
    <name evidence="1" type="ORF">F2Q69_00021582</name>
</gene>
<reference evidence="1" key="1">
    <citation type="submission" date="2019-12" db="EMBL/GenBank/DDBJ databases">
        <title>Genome sequencing and annotation of Brassica cretica.</title>
        <authorList>
            <person name="Studholme D.J."/>
            <person name="Sarris P."/>
        </authorList>
    </citation>
    <scope>NUCLEOTIDE SEQUENCE</scope>
    <source>
        <strain evidence="1">PFS-109/04</strain>
        <tissue evidence="1">Leaf</tissue>
    </source>
</reference>
<protein>
    <submittedName>
        <fullName evidence="1">Uncharacterized protein</fullName>
    </submittedName>
</protein>
<evidence type="ECO:0000313" key="1">
    <source>
        <dbReference type="EMBL" id="KAF3538577.1"/>
    </source>
</evidence>
<evidence type="ECO:0000313" key="2">
    <source>
        <dbReference type="Proteomes" id="UP000712600"/>
    </source>
</evidence>